<feature type="transmembrane region" description="Helical" evidence="1">
    <location>
        <begin position="314"/>
        <end position="340"/>
    </location>
</feature>
<evidence type="ECO:0000256" key="1">
    <source>
        <dbReference type="SAM" id="Phobius"/>
    </source>
</evidence>
<dbReference type="EMBL" id="BMCJ01000002">
    <property type="protein sequence ID" value="GGC83623.1"/>
    <property type="molecule type" value="Genomic_DNA"/>
</dbReference>
<feature type="transmembrane region" description="Helical" evidence="1">
    <location>
        <begin position="435"/>
        <end position="455"/>
    </location>
</feature>
<dbReference type="Proteomes" id="UP000619534">
    <property type="component" value="Unassembled WGS sequence"/>
</dbReference>
<accession>A0ABQ1NTJ7</accession>
<sequence length="513" mass="53632">MLGDLLNGLLNTLDISTLLIMSLCTMAGIVVGTLPGLSATMGVALLVPLTFGMEAATGLLALGALYTGAMFGGANSAILINTPGTPAAVATTFDGYPLTKKGQADRALITALLASVVGGIVGTIFLIFLSTPLANFALGFGPPENFWLAIFGLTIIGSLAGKSIIKGLIGGTFGLMLALIGMDPVSGYPRFTFGFYNLIEGINLLPAMIGFFSIPQVISMMERKDKYIAKYEERKGIYKKTISETLKRRMVLLRSSIIGTFVGMLPGAGGNVAGFVAYNETKRFSKNPKEFGKGNIDGVITSESANNATVSSSLIPLLTLGIPGSPVAAVLLGGLLIHGLQPGAKLFTESSGIAYTFVVGLLVANILLLLVGLIGTRFFAKAIAIPIHYLAPVIAVLAVIGSYSIRNSMLDVFVMLGCGLLGYFALKADITPGPIVLGLVLGVIAENGFVLSAVISETGPSMFTLFFTRPISLVLIILTVLSILGPLLLNLRRKKKDNPIDIDSTPHQKAGGE</sequence>
<reference evidence="4" key="1">
    <citation type="journal article" date="2019" name="Int. J. Syst. Evol. Microbiol.">
        <title>The Global Catalogue of Microorganisms (GCM) 10K type strain sequencing project: providing services to taxonomists for standard genome sequencing and annotation.</title>
        <authorList>
            <consortium name="The Broad Institute Genomics Platform"/>
            <consortium name="The Broad Institute Genome Sequencing Center for Infectious Disease"/>
            <person name="Wu L."/>
            <person name="Ma J."/>
        </authorList>
    </citation>
    <scope>NUCLEOTIDE SEQUENCE [LARGE SCALE GENOMIC DNA]</scope>
    <source>
        <strain evidence="4">CCM 7282</strain>
    </source>
</reference>
<organism evidence="3 4">
    <name type="scientific">Thalassobacillus devorans</name>
    <dbReference type="NCBI Taxonomy" id="279813"/>
    <lineage>
        <taxon>Bacteria</taxon>
        <taxon>Bacillati</taxon>
        <taxon>Bacillota</taxon>
        <taxon>Bacilli</taxon>
        <taxon>Bacillales</taxon>
        <taxon>Bacillaceae</taxon>
        <taxon>Thalassobacillus</taxon>
    </lineage>
</organism>
<feature type="transmembrane region" description="Helical" evidence="1">
    <location>
        <begin position="168"/>
        <end position="187"/>
    </location>
</feature>
<evidence type="ECO:0000313" key="3">
    <source>
        <dbReference type="EMBL" id="GGC83623.1"/>
    </source>
</evidence>
<feature type="transmembrane region" description="Helical" evidence="1">
    <location>
        <begin position="15"/>
        <end position="37"/>
    </location>
</feature>
<proteinExistence type="predicted"/>
<protein>
    <submittedName>
        <fullName evidence="3">Membrane protein</fullName>
    </submittedName>
</protein>
<feature type="transmembrane region" description="Helical" evidence="1">
    <location>
        <begin position="44"/>
        <end position="66"/>
    </location>
</feature>
<feature type="transmembrane region" description="Helical" evidence="1">
    <location>
        <begin position="382"/>
        <end position="403"/>
    </location>
</feature>
<dbReference type="Pfam" id="PF01970">
    <property type="entry name" value="TctA"/>
    <property type="match status" value="1"/>
</dbReference>
<feature type="transmembrane region" description="Helical" evidence="1">
    <location>
        <begin position="352"/>
        <end position="375"/>
    </location>
</feature>
<dbReference type="PANTHER" id="PTHR35342:SF5">
    <property type="entry name" value="TRICARBOXYLIC TRANSPORT PROTEIN"/>
    <property type="match status" value="1"/>
</dbReference>
<keyword evidence="1" id="KW-0812">Transmembrane</keyword>
<feature type="transmembrane region" description="Helical" evidence="1">
    <location>
        <begin position="467"/>
        <end position="489"/>
    </location>
</feature>
<keyword evidence="1" id="KW-1133">Transmembrane helix</keyword>
<evidence type="ECO:0000313" key="4">
    <source>
        <dbReference type="Proteomes" id="UP000619534"/>
    </source>
</evidence>
<name>A0ABQ1NTJ7_9BACI</name>
<comment type="caution">
    <text evidence="3">The sequence shown here is derived from an EMBL/GenBank/DDBJ whole genome shotgun (WGS) entry which is preliminary data.</text>
</comment>
<dbReference type="InterPro" id="IPR002823">
    <property type="entry name" value="DUF112_TM"/>
</dbReference>
<dbReference type="PANTHER" id="PTHR35342">
    <property type="entry name" value="TRICARBOXYLIC TRANSPORT PROTEIN"/>
    <property type="match status" value="1"/>
</dbReference>
<keyword evidence="1" id="KW-0472">Membrane</keyword>
<dbReference type="RefSeq" id="WP_062441650.1">
    <property type="nucleotide sequence ID" value="NZ_BMCJ01000002.1"/>
</dbReference>
<feature type="transmembrane region" description="Helical" evidence="1">
    <location>
        <begin position="108"/>
        <end position="133"/>
    </location>
</feature>
<feature type="transmembrane region" description="Helical" evidence="1">
    <location>
        <begin position="145"/>
        <end position="161"/>
    </location>
</feature>
<evidence type="ECO:0000259" key="2">
    <source>
        <dbReference type="Pfam" id="PF01970"/>
    </source>
</evidence>
<keyword evidence="4" id="KW-1185">Reference proteome</keyword>
<feature type="domain" description="DUF112" evidence="2">
    <location>
        <begin position="18"/>
        <end position="437"/>
    </location>
</feature>
<feature type="transmembrane region" description="Helical" evidence="1">
    <location>
        <begin position="409"/>
        <end position="426"/>
    </location>
</feature>
<gene>
    <name evidence="3" type="ORF">GCM10007216_12820</name>
</gene>
<feature type="transmembrane region" description="Helical" evidence="1">
    <location>
        <begin position="193"/>
        <end position="214"/>
    </location>
</feature>